<evidence type="ECO:0000256" key="1">
    <source>
        <dbReference type="ARBA" id="ARBA00006581"/>
    </source>
</evidence>
<keyword evidence="5 7" id="KW-0546">Nucleotide metabolism</keyword>
<protein>
    <recommendedName>
        <fullName evidence="7">Deoxyuridine 5'-triphosphate nucleotidohydrolase</fullName>
        <shortName evidence="7">dUTPase</shortName>
        <ecNumber evidence="7">3.6.1.23</ecNumber>
    </recommendedName>
    <alternativeName>
        <fullName evidence="7">dUTP pyrophosphatase</fullName>
    </alternativeName>
</protein>
<dbReference type="RefSeq" id="WP_155324847.1">
    <property type="nucleotide sequence ID" value="NZ_AP021876.1"/>
</dbReference>
<comment type="caution">
    <text evidence="7">Lacks conserved residue(s) required for the propagation of feature annotation.</text>
</comment>
<dbReference type="PANTHER" id="PTHR11241:SF0">
    <property type="entry name" value="DEOXYURIDINE 5'-TRIPHOSPHATE NUCLEOTIDOHYDROLASE"/>
    <property type="match status" value="1"/>
</dbReference>
<keyword evidence="4 7" id="KW-0460">Magnesium</keyword>
<keyword evidence="3 7" id="KW-0378">Hydrolase</keyword>
<gene>
    <name evidence="7 9" type="primary">dut</name>
    <name evidence="9" type="ORF">DSCO28_57200</name>
</gene>
<dbReference type="PANTHER" id="PTHR11241">
    <property type="entry name" value="DEOXYURIDINE 5'-TRIPHOSPHATE NUCLEOTIDOHYDROLASE"/>
    <property type="match status" value="1"/>
</dbReference>
<dbReference type="AlphaFoldDB" id="A0A5K7ZYD3"/>
<keyword evidence="2 7" id="KW-0479">Metal-binding</keyword>
<dbReference type="EMBL" id="AP021876">
    <property type="protein sequence ID" value="BBO85154.1"/>
    <property type="molecule type" value="Genomic_DNA"/>
</dbReference>
<sequence length="152" mass="16363">MHTTITVDFLRLDVDKNGDLPLPRYMTESSAGMDICAALEADLELAPGAIRLVPTGFAMALPDGFEAQIRPRSGLAVKHGIGIINAPGTIDADYRGEVKIALINLGAEPVTLKRGDRIAQMVIQKVWQARVNVVERLDDTDRSAGGFGHTGR</sequence>
<dbReference type="Gene3D" id="2.70.40.10">
    <property type="match status" value="1"/>
</dbReference>
<dbReference type="UniPathway" id="UPA00610">
    <property type="reaction ID" value="UER00666"/>
</dbReference>
<dbReference type="GO" id="GO:0000287">
    <property type="term" value="F:magnesium ion binding"/>
    <property type="evidence" value="ECO:0007669"/>
    <property type="project" value="UniProtKB-UniRule"/>
</dbReference>
<comment type="pathway">
    <text evidence="7">Pyrimidine metabolism; dUMP biosynthesis; dUMP from dCTP (dUTP route): step 2/2.</text>
</comment>
<organism evidence="9 10">
    <name type="scientific">Desulfosarcina ovata subsp. sediminis</name>
    <dbReference type="NCBI Taxonomy" id="885957"/>
    <lineage>
        <taxon>Bacteria</taxon>
        <taxon>Pseudomonadati</taxon>
        <taxon>Thermodesulfobacteriota</taxon>
        <taxon>Desulfobacteria</taxon>
        <taxon>Desulfobacterales</taxon>
        <taxon>Desulfosarcinaceae</taxon>
        <taxon>Desulfosarcina</taxon>
    </lineage>
</organism>
<dbReference type="InterPro" id="IPR008181">
    <property type="entry name" value="dUTPase"/>
</dbReference>
<evidence type="ECO:0000259" key="8">
    <source>
        <dbReference type="Pfam" id="PF00692"/>
    </source>
</evidence>
<evidence type="ECO:0000256" key="2">
    <source>
        <dbReference type="ARBA" id="ARBA00022723"/>
    </source>
</evidence>
<dbReference type="FunFam" id="2.70.40.10:FF:000002">
    <property type="entry name" value="dUTP diphosphatase"/>
    <property type="match status" value="1"/>
</dbReference>
<dbReference type="HAMAP" id="MF_00116">
    <property type="entry name" value="dUTPase_bact"/>
    <property type="match status" value="1"/>
</dbReference>
<evidence type="ECO:0000256" key="3">
    <source>
        <dbReference type="ARBA" id="ARBA00022801"/>
    </source>
</evidence>
<dbReference type="Pfam" id="PF00692">
    <property type="entry name" value="dUTPase"/>
    <property type="match status" value="1"/>
</dbReference>
<feature type="domain" description="dUTPase-like" evidence="8">
    <location>
        <begin position="21"/>
        <end position="151"/>
    </location>
</feature>
<dbReference type="GO" id="GO:0004170">
    <property type="term" value="F:dUTP diphosphatase activity"/>
    <property type="evidence" value="ECO:0007669"/>
    <property type="project" value="UniProtKB-UniRule"/>
</dbReference>
<dbReference type="GO" id="GO:0046081">
    <property type="term" value="P:dUTP catabolic process"/>
    <property type="evidence" value="ECO:0007669"/>
    <property type="project" value="InterPro"/>
</dbReference>
<dbReference type="GO" id="GO:0006226">
    <property type="term" value="P:dUMP biosynthetic process"/>
    <property type="evidence" value="ECO:0007669"/>
    <property type="project" value="UniProtKB-UniRule"/>
</dbReference>
<dbReference type="NCBIfam" id="NF001862">
    <property type="entry name" value="PRK00601.1"/>
    <property type="match status" value="1"/>
</dbReference>
<evidence type="ECO:0000313" key="9">
    <source>
        <dbReference type="EMBL" id="BBO85154.1"/>
    </source>
</evidence>
<dbReference type="InterPro" id="IPR033704">
    <property type="entry name" value="dUTPase_trimeric"/>
</dbReference>
<dbReference type="EC" id="3.6.1.23" evidence="7"/>
<dbReference type="NCBIfam" id="TIGR00576">
    <property type="entry name" value="dut"/>
    <property type="match status" value="1"/>
</dbReference>
<evidence type="ECO:0000256" key="7">
    <source>
        <dbReference type="HAMAP-Rule" id="MF_00116"/>
    </source>
</evidence>
<evidence type="ECO:0000256" key="5">
    <source>
        <dbReference type="ARBA" id="ARBA00023080"/>
    </source>
</evidence>
<evidence type="ECO:0000313" key="10">
    <source>
        <dbReference type="Proteomes" id="UP000425960"/>
    </source>
</evidence>
<comment type="cofactor">
    <cofactor evidence="7">
        <name>Mg(2+)</name>
        <dbReference type="ChEBI" id="CHEBI:18420"/>
    </cofactor>
</comment>
<dbReference type="SUPFAM" id="SSF51283">
    <property type="entry name" value="dUTPase-like"/>
    <property type="match status" value="1"/>
</dbReference>
<comment type="catalytic activity">
    <reaction evidence="6 7">
        <text>dUTP + H2O = dUMP + diphosphate + H(+)</text>
        <dbReference type="Rhea" id="RHEA:10248"/>
        <dbReference type="ChEBI" id="CHEBI:15377"/>
        <dbReference type="ChEBI" id="CHEBI:15378"/>
        <dbReference type="ChEBI" id="CHEBI:33019"/>
        <dbReference type="ChEBI" id="CHEBI:61555"/>
        <dbReference type="ChEBI" id="CHEBI:246422"/>
        <dbReference type="EC" id="3.6.1.23"/>
    </reaction>
</comment>
<dbReference type="InterPro" id="IPR029054">
    <property type="entry name" value="dUTPase-like"/>
</dbReference>
<dbReference type="InterPro" id="IPR036157">
    <property type="entry name" value="dUTPase-like_sf"/>
</dbReference>
<name>A0A5K7ZYD3_9BACT</name>
<reference evidence="9 10" key="1">
    <citation type="submission" date="2019-11" db="EMBL/GenBank/DDBJ databases">
        <title>Comparative genomics of hydrocarbon-degrading Desulfosarcina strains.</title>
        <authorList>
            <person name="Watanabe M."/>
            <person name="Kojima H."/>
            <person name="Fukui M."/>
        </authorList>
    </citation>
    <scope>NUCLEOTIDE SEQUENCE [LARGE SCALE GENOMIC DNA]</scope>
    <source>
        <strain evidence="9 10">28bB2T</strain>
    </source>
</reference>
<comment type="similarity">
    <text evidence="1 7">Belongs to the dUTPase family.</text>
</comment>
<dbReference type="KEGG" id="dov:DSCO28_57200"/>
<feature type="binding site" evidence="7">
    <location>
        <begin position="89"/>
        <end position="91"/>
    </location>
    <ligand>
        <name>substrate</name>
    </ligand>
</feature>
<feature type="binding site" evidence="7">
    <location>
        <position position="85"/>
    </location>
    <ligand>
        <name>substrate</name>
    </ligand>
</feature>
<evidence type="ECO:0000256" key="6">
    <source>
        <dbReference type="ARBA" id="ARBA00047686"/>
    </source>
</evidence>
<feature type="binding site" evidence="7">
    <location>
        <begin position="72"/>
        <end position="74"/>
    </location>
    <ligand>
        <name>substrate</name>
    </ligand>
</feature>
<proteinExistence type="inferred from homology"/>
<accession>A0A5K7ZYD3</accession>
<evidence type="ECO:0000256" key="4">
    <source>
        <dbReference type="ARBA" id="ARBA00022842"/>
    </source>
</evidence>
<dbReference type="CDD" id="cd07557">
    <property type="entry name" value="trimeric_dUTPase"/>
    <property type="match status" value="1"/>
</dbReference>
<comment type="function">
    <text evidence="7">This enzyme is involved in nucleotide metabolism: it produces dUMP, the immediate precursor of thymidine nucleotides and it decreases the intracellular concentration of dUTP so that uracil cannot be incorporated into DNA.</text>
</comment>
<dbReference type="Proteomes" id="UP000425960">
    <property type="component" value="Chromosome"/>
</dbReference>